<dbReference type="Proteomes" id="UP001157114">
    <property type="component" value="Unassembled WGS sequence"/>
</dbReference>
<accession>A0ABQ6GFX1</accession>
<gene>
    <name evidence="4" type="ORF">MU1_25610</name>
</gene>
<feature type="domain" description="Outer membrane protein assembly factor BamE" evidence="3">
    <location>
        <begin position="12"/>
        <end position="64"/>
    </location>
</feature>
<evidence type="ECO:0000259" key="3">
    <source>
        <dbReference type="Pfam" id="PF04355"/>
    </source>
</evidence>
<dbReference type="InterPro" id="IPR037873">
    <property type="entry name" value="BamE-like"/>
</dbReference>
<reference evidence="4 5" key="1">
    <citation type="submission" date="2023-03" db="EMBL/GenBank/DDBJ databases">
        <title>Draft genome sequence of the bacteria which degrade cell wall of Tricholomamatutake.</title>
        <authorList>
            <person name="Konishi Y."/>
            <person name="Fukuta Y."/>
            <person name="Shirasaka N."/>
        </authorList>
    </citation>
    <scope>NUCLEOTIDE SEQUENCE [LARGE SCALE GENOMIC DNA]</scope>
    <source>
        <strain evidence="5">mu1</strain>
    </source>
</reference>
<dbReference type="Gene3D" id="3.30.1450.10">
    <property type="match status" value="1"/>
</dbReference>
<dbReference type="EMBL" id="BSSQ01000011">
    <property type="protein sequence ID" value="GLX68216.1"/>
    <property type="molecule type" value="Genomic_DNA"/>
</dbReference>
<evidence type="ECO:0000313" key="4">
    <source>
        <dbReference type="EMBL" id="GLX68216.1"/>
    </source>
</evidence>
<evidence type="ECO:0000256" key="1">
    <source>
        <dbReference type="ARBA" id="ARBA00022729"/>
    </source>
</evidence>
<keyword evidence="2" id="KW-0472">Membrane</keyword>
<organism evidence="4 5">
    <name type="scientific">Paenibacillus glycanilyticus</name>
    <dbReference type="NCBI Taxonomy" id="126569"/>
    <lineage>
        <taxon>Bacteria</taxon>
        <taxon>Bacillati</taxon>
        <taxon>Bacillota</taxon>
        <taxon>Bacilli</taxon>
        <taxon>Bacillales</taxon>
        <taxon>Paenibacillaceae</taxon>
        <taxon>Paenibacillus</taxon>
    </lineage>
</organism>
<dbReference type="InterPro" id="IPR007450">
    <property type="entry name" value="BamE_dom"/>
</dbReference>
<keyword evidence="5" id="KW-1185">Reference proteome</keyword>
<evidence type="ECO:0000256" key="2">
    <source>
        <dbReference type="ARBA" id="ARBA00023136"/>
    </source>
</evidence>
<keyword evidence="1" id="KW-0732">Signal</keyword>
<name>A0ABQ6GFX1_9BACL</name>
<protein>
    <recommendedName>
        <fullName evidence="3">Outer membrane protein assembly factor BamE domain-containing protein</fullName>
    </recommendedName>
</protein>
<dbReference type="Pfam" id="PF04355">
    <property type="entry name" value="BamE"/>
    <property type="match status" value="1"/>
</dbReference>
<evidence type="ECO:0000313" key="5">
    <source>
        <dbReference type="Proteomes" id="UP001157114"/>
    </source>
</evidence>
<sequence length="71" mass="8144">MVHSLIKKYHLVGMSEAEIVDLLGKPSLKVDEPTRQYVYYLGRAGLGVDDSLLRLYFNNNGELDRHEITHD</sequence>
<comment type="caution">
    <text evidence="4">The sequence shown here is derived from an EMBL/GenBank/DDBJ whole genome shotgun (WGS) entry which is preliminary data.</text>
</comment>
<proteinExistence type="predicted"/>